<feature type="domain" description="Amine oxidase" evidence="5">
    <location>
        <begin position="42"/>
        <end position="522"/>
    </location>
</feature>
<feature type="compositionally biased region" description="Basic and acidic residues" evidence="4">
    <location>
        <begin position="7"/>
        <end position="26"/>
    </location>
</feature>
<dbReference type="InterPro" id="IPR036188">
    <property type="entry name" value="FAD/NAD-bd_sf"/>
</dbReference>
<dbReference type="Gene3D" id="3.50.50.60">
    <property type="entry name" value="FAD/NAD(P)-binding domain"/>
    <property type="match status" value="2"/>
</dbReference>
<dbReference type="PANTHER" id="PTHR10668:SF105">
    <property type="entry name" value="DEHYDROGENASE-RELATED"/>
    <property type="match status" value="1"/>
</dbReference>
<evidence type="ECO:0000313" key="7">
    <source>
        <dbReference type="Proteomes" id="UP000008495"/>
    </source>
</evidence>
<reference evidence="6 7" key="1">
    <citation type="submission" date="2012-08" db="EMBL/GenBank/DDBJ databases">
        <title>Whole genome shotgun sequence of Austwickia chelonae NBRC 105200.</title>
        <authorList>
            <person name="Yoshida I."/>
            <person name="Hosoyama A."/>
            <person name="Tsuchikane K."/>
            <person name="Katsumata H."/>
            <person name="Ando Y."/>
            <person name="Ohji S."/>
            <person name="Hamada M."/>
            <person name="Tamura T."/>
            <person name="Yamazoe A."/>
            <person name="Yamazaki S."/>
            <person name="Fujita N."/>
        </authorList>
    </citation>
    <scope>NUCLEOTIDE SEQUENCE [LARGE SCALE GENOMIC DNA]</scope>
    <source>
        <strain evidence="6 7">NBRC 105200</strain>
    </source>
</reference>
<dbReference type="RefSeq" id="WP_006502661.1">
    <property type="nucleotide sequence ID" value="NZ_BAGZ01000008.1"/>
</dbReference>
<dbReference type="InterPro" id="IPR002937">
    <property type="entry name" value="Amino_oxidase"/>
</dbReference>
<comment type="function">
    <text evidence="1">Probable oxidoreductase that may play a role as regulator of mitochondrial function.</text>
</comment>
<dbReference type="Pfam" id="PF01593">
    <property type="entry name" value="Amino_oxidase"/>
    <property type="match status" value="1"/>
</dbReference>
<evidence type="ECO:0000256" key="4">
    <source>
        <dbReference type="SAM" id="MobiDB-lite"/>
    </source>
</evidence>
<accession>K6VMD7</accession>
<proteinExistence type="predicted"/>
<evidence type="ECO:0000256" key="1">
    <source>
        <dbReference type="ARBA" id="ARBA00037217"/>
    </source>
</evidence>
<evidence type="ECO:0000313" key="6">
    <source>
        <dbReference type="EMBL" id="GAB77909.1"/>
    </source>
</evidence>
<dbReference type="STRING" id="100225.SAMN05421595_0420"/>
<feature type="region of interest" description="Disordered" evidence="4">
    <location>
        <begin position="1"/>
        <end position="26"/>
    </location>
</feature>
<evidence type="ECO:0000256" key="3">
    <source>
        <dbReference type="ARBA" id="ARBA00040298"/>
    </source>
</evidence>
<dbReference type="PANTHER" id="PTHR10668">
    <property type="entry name" value="PHYTOENE DEHYDROGENASE"/>
    <property type="match status" value="1"/>
</dbReference>
<sequence length="565" mass="61049">MSTHLPTDNRHVHAETGRTPIRRDRGADQTVDAVVIGAGHHGLVTAATLADAGWEVLVLEERPTVGGAVSSVVRDGWTVDEFSACHPLALASPVLRHLELERYGLQWARAHTQVAHLARPQEQDAPAVQRQATDTADLLARDDPRDARTWLRLAEQYDAVKEPFLEALLTVWPPVKATRRLVSAVGARHMPDFVRFMMLPSSRMGEELFHGRAARDLLAGNAMHADVPPTAPVSGVFGWLMTMLAQDVGFPSPVGGTGELARALASRARTAGARVELDSRVTRVVVRGARVHGVEVADGRRIAARRAVIADTSAQALYGRLLDPEAVPPGVRTRLANFLWDLPTVKLNYRLSGPVPWTAREARGAGVVHVGLDAPGMIRWSSQLETGALPEEPFALVGQMTSIDPSRSPVGTETLWLYTHLPRGVTEEAAVRRVVQASEQMMDRFAPDWRDLIVERWEQTPADLERADANLGGGAVGGGTQQLFQQAIWRPFTGAGGPRTHVGGLYLGSAAVHPGGGVHGACGYLAARAALADAGFRGRHLEGLRLGALHRWYAEPAPVWAGRRG</sequence>
<organism evidence="6 7">
    <name type="scientific">Austwickia chelonae NBRC 105200</name>
    <dbReference type="NCBI Taxonomy" id="1184607"/>
    <lineage>
        <taxon>Bacteria</taxon>
        <taxon>Bacillati</taxon>
        <taxon>Actinomycetota</taxon>
        <taxon>Actinomycetes</taxon>
        <taxon>Micrococcales</taxon>
        <taxon>Dermatophilaceae</taxon>
        <taxon>Austwickia</taxon>
    </lineage>
</organism>
<evidence type="ECO:0000259" key="5">
    <source>
        <dbReference type="Pfam" id="PF01593"/>
    </source>
</evidence>
<dbReference type="Proteomes" id="UP000008495">
    <property type="component" value="Unassembled WGS sequence"/>
</dbReference>
<name>K6VMD7_9MICO</name>
<dbReference type="GO" id="GO:0016491">
    <property type="term" value="F:oxidoreductase activity"/>
    <property type="evidence" value="ECO:0007669"/>
    <property type="project" value="InterPro"/>
</dbReference>
<protein>
    <recommendedName>
        <fullName evidence="3">Pyridine nucleotide-disulfide oxidoreductase domain-containing protein 2</fullName>
    </recommendedName>
</protein>
<dbReference type="EMBL" id="BAGZ01000008">
    <property type="protein sequence ID" value="GAB77909.1"/>
    <property type="molecule type" value="Genomic_DNA"/>
</dbReference>
<dbReference type="SUPFAM" id="SSF51905">
    <property type="entry name" value="FAD/NAD(P)-binding domain"/>
    <property type="match status" value="1"/>
</dbReference>
<evidence type="ECO:0000256" key="2">
    <source>
        <dbReference type="ARBA" id="ARBA00038825"/>
    </source>
</evidence>
<comment type="subunit">
    <text evidence="2">Interacts with COX5B; this interaction may contribute to localize PYROXD2 to the inner face of the inner mitochondrial membrane.</text>
</comment>
<dbReference type="eggNOG" id="COG1233">
    <property type="taxonomic scope" value="Bacteria"/>
</dbReference>
<keyword evidence="7" id="KW-1185">Reference proteome</keyword>
<gene>
    <name evidence="6" type="ORF">AUCHE_08_01520</name>
</gene>
<comment type="caution">
    <text evidence="6">The sequence shown here is derived from an EMBL/GenBank/DDBJ whole genome shotgun (WGS) entry which is preliminary data.</text>
</comment>
<dbReference type="AlphaFoldDB" id="K6VMD7"/>